<name>A0A5M3N0Z1_CONPW</name>
<dbReference type="OrthoDB" id="2131701at2759"/>
<feature type="transmembrane region" description="Helical" evidence="1">
    <location>
        <begin position="53"/>
        <end position="75"/>
    </location>
</feature>
<dbReference type="Proteomes" id="UP000053558">
    <property type="component" value="Unassembled WGS sequence"/>
</dbReference>
<evidence type="ECO:0008006" key="4">
    <source>
        <dbReference type="Google" id="ProtNLM"/>
    </source>
</evidence>
<organism evidence="2 3">
    <name type="scientific">Coniophora puteana (strain RWD-64-598)</name>
    <name type="common">Brown rot fungus</name>
    <dbReference type="NCBI Taxonomy" id="741705"/>
    <lineage>
        <taxon>Eukaryota</taxon>
        <taxon>Fungi</taxon>
        <taxon>Dikarya</taxon>
        <taxon>Basidiomycota</taxon>
        <taxon>Agaricomycotina</taxon>
        <taxon>Agaricomycetes</taxon>
        <taxon>Agaricomycetidae</taxon>
        <taxon>Boletales</taxon>
        <taxon>Coniophorineae</taxon>
        <taxon>Coniophoraceae</taxon>
        <taxon>Coniophora</taxon>
    </lineage>
</organism>
<feature type="transmembrane region" description="Helical" evidence="1">
    <location>
        <begin position="81"/>
        <end position="100"/>
    </location>
</feature>
<gene>
    <name evidence="2" type="ORF">CONPUDRAFT_100750</name>
</gene>
<dbReference type="GeneID" id="19198247"/>
<protein>
    <recommendedName>
        <fullName evidence="4">Ricin B lectin domain-containing protein</fullName>
    </recommendedName>
</protein>
<evidence type="ECO:0000256" key="1">
    <source>
        <dbReference type="SAM" id="Phobius"/>
    </source>
</evidence>
<dbReference type="KEGG" id="cput:CONPUDRAFT_100750"/>
<keyword evidence="1" id="KW-0472">Membrane</keyword>
<keyword evidence="1" id="KW-0812">Transmembrane</keyword>
<keyword evidence="3" id="KW-1185">Reference proteome</keyword>
<evidence type="ECO:0000313" key="3">
    <source>
        <dbReference type="Proteomes" id="UP000053558"/>
    </source>
</evidence>
<sequence length="237" mass="25385">MSRSSLVTPLNIEDFDVPDDTKQYSRSSIGNLSSAQALYDAPHGSRPSVIDKAYSLPIVGVVSATMIALLTPKILAFADKHFSSIQVVFSIGVVGALLLLHQRIASLERAIANMNVSQSRQVNGNEEFPEIIPSLSATSSPDVDTTRGPIRAGVYLVARIEEDSAIDLSGDDGRTVIGYKIHKGNNQKWEFSPMGAGYSIKCVGPGTYLSCEKEQEGATVVAALNPVSWDITMLSGK</sequence>
<reference evidence="3" key="1">
    <citation type="journal article" date="2012" name="Science">
        <title>The Paleozoic origin of enzymatic lignin decomposition reconstructed from 31 fungal genomes.</title>
        <authorList>
            <person name="Floudas D."/>
            <person name="Binder M."/>
            <person name="Riley R."/>
            <person name="Barry K."/>
            <person name="Blanchette R.A."/>
            <person name="Henrissat B."/>
            <person name="Martinez A.T."/>
            <person name="Otillar R."/>
            <person name="Spatafora J.W."/>
            <person name="Yadav J.S."/>
            <person name="Aerts A."/>
            <person name="Benoit I."/>
            <person name="Boyd A."/>
            <person name="Carlson A."/>
            <person name="Copeland A."/>
            <person name="Coutinho P.M."/>
            <person name="de Vries R.P."/>
            <person name="Ferreira P."/>
            <person name="Findley K."/>
            <person name="Foster B."/>
            <person name="Gaskell J."/>
            <person name="Glotzer D."/>
            <person name="Gorecki P."/>
            <person name="Heitman J."/>
            <person name="Hesse C."/>
            <person name="Hori C."/>
            <person name="Igarashi K."/>
            <person name="Jurgens J.A."/>
            <person name="Kallen N."/>
            <person name="Kersten P."/>
            <person name="Kohler A."/>
            <person name="Kuees U."/>
            <person name="Kumar T.K.A."/>
            <person name="Kuo A."/>
            <person name="LaButti K."/>
            <person name="Larrondo L.F."/>
            <person name="Lindquist E."/>
            <person name="Ling A."/>
            <person name="Lombard V."/>
            <person name="Lucas S."/>
            <person name="Lundell T."/>
            <person name="Martin R."/>
            <person name="McLaughlin D.J."/>
            <person name="Morgenstern I."/>
            <person name="Morin E."/>
            <person name="Murat C."/>
            <person name="Nagy L.G."/>
            <person name="Nolan M."/>
            <person name="Ohm R.A."/>
            <person name="Patyshakuliyeva A."/>
            <person name="Rokas A."/>
            <person name="Ruiz-Duenas F.J."/>
            <person name="Sabat G."/>
            <person name="Salamov A."/>
            <person name="Samejima M."/>
            <person name="Schmutz J."/>
            <person name="Slot J.C."/>
            <person name="St John F."/>
            <person name="Stenlid J."/>
            <person name="Sun H."/>
            <person name="Sun S."/>
            <person name="Syed K."/>
            <person name="Tsang A."/>
            <person name="Wiebenga A."/>
            <person name="Young D."/>
            <person name="Pisabarro A."/>
            <person name="Eastwood D.C."/>
            <person name="Martin F."/>
            <person name="Cullen D."/>
            <person name="Grigoriev I.V."/>
            <person name="Hibbett D.S."/>
        </authorList>
    </citation>
    <scope>NUCLEOTIDE SEQUENCE [LARGE SCALE GENOMIC DNA]</scope>
    <source>
        <strain evidence="3">RWD-64-598 SS2</strain>
    </source>
</reference>
<proteinExistence type="predicted"/>
<evidence type="ECO:0000313" key="2">
    <source>
        <dbReference type="EMBL" id="EIW84565.1"/>
    </source>
</evidence>
<dbReference type="EMBL" id="JH711575">
    <property type="protein sequence ID" value="EIW84565.1"/>
    <property type="molecule type" value="Genomic_DNA"/>
</dbReference>
<dbReference type="RefSeq" id="XP_007766229.1">
    <property type="nucleotide sequence ID" value="XM_007768039.1"/>
</dbReference>
<dbReference type="SUPFAM" id="SSF50370">
    <property type="entry name" value="Ricin B-like lectins"/>
    <property type="match status" value="1"/>
</dbReference>
<comment type="caution">
    <text evidence="2">The sequence shown here is derived from an EMBL/GenBank/DDBJ whole genome shotgun (WGS) entry which is preliminary data.</text>
</comment>
<dbReference type="AlphaFoldDB" id="A0A5M3N0Z1"/>
<dbReference type="Gene3D" id="2.80.10.50">
    <property type="match status" value="1"/>
</dbReference>
<accession>A0A5M3N0Z1</accession>
<dbReference type="InterPro" id="IPR035992">
    <property type="entry name" value="Ricin_B-like_lectins"/>
</dbReference>
<feature type="non-terminal residue" evidence="2">
    <location>
        <position position="237"/>
    </location>
</feature>
<keyword evidence="1" id="KW-1133">Transmembrane helix</keyword>